<protein>
    <submittedName>
        <fullName evidence="1">Uncharacterized protein</fullName>
    </submittedName>
</protein>
<sequence length="45" mass="5649">MNKNPKFIWYLNNGKQRAQNKYQVFLQSTKIQNRQKQQYQFWTPN</sequence>
<dbReference type="AlphaFoldDB" id="A0A8S1QPX1"/>
<keyword evidence="2" id="KW-1185">Reference proteome</keyword>
<accession>A0A8S1QPX1</accession>
<reference evidence="1" key="1">
    <citation type="submission" date="2021-01" db="EMBL/GenBank/DDBJ databases">
        <authorList>
            <consortium name="Genoscope - CEA"/>
            <person name="William W."/>
        </authorList>
    </citation>
    <scope>NUCLEOTIDE SEQUENCE</scope>
</reference>
<proteinExistence type="predicted"/>
<dbReference type="Proteomes" id="UP000692954">
    <property type="component" value="Unassembled WGS sequence"/>
</dbReference>
<gene>
    <name evidence="1" type="ORF">PSON_ATCC_30995.1.T1110183</name>
</gene>
<organism evidence="1 2">
    <name type="scientific">Paramecium sonneborni</name>
    <dbReference type="NCBI Taxonomy" id="65129"/>
    <lineage>
        <taxon>Eukaryota</taxon>
        <taxon>Sar</taxon>
        <taxon>Alveolata</taxon>
        <taxon>Ciliophora</taxon>
        <taxon>Intramacronucleata</taxon>
        <taxon>Oligohymenophorea</taxon>
        <taxon>Peniculida</taxon>
        <taxon>Parameciidae</taxon>
        <taxon>Paramecium</taxon>
    </lineage>
</organism>
<name>A0A8S1QPX1_9CILI</name>
<dbReference type="EMBL" id="CAJJDN010000111">
    <property type="protein sequence ID" value="CAD8116697.1"/>
    <property type="molecule type" value="Genomic_DNA"/>
</dbReference>
<comment type="caution">
    <text evidence="1">The sequence shown here is derived from an EMBL/GenBank/DDBJ whole genome shotgun (WGS) entry which is preliminary data.</text>
</comment>
<evidence type="ECO:0000313" key="1">
    <source>
        <dbReference type="EMBL" id="CAD8116697.1"/>
    </source>
</evidence>
<evidence type="ECO:0000313" key="2">
    <source>
        <dbReference type="Proteomes" id="UP000692954"/>
    </source>
</evidence>